<dbReference type="InterPro" id="IPR045339">
    <property type="entry name" value="DUF6534"/>
</dbReference>
<evidence type="ECO:0000313" key="4">
    <source>
        <dbReference type="Proteomes" id="UP000559256"/>
    </source>
</evidence>
<reference evidence="3 4" key="1">
    <citation type="journal article" date="2020" name="ISME J.">
        <title>Uncovering the hidden diversity of litter-decomposition mechanisms in mushroom-forming fungi.</title>
        <authorList>
            <person name="Floudas D."/>
            <person name="Bentzer J."/>
            <person name="Ahren D."/>
            <person name="Johansson T."/>
            <person name="Persson P."/>
            <person name="Tunlid A."/>
        </authorList>
    </citation>
    <scope>NUCLEOTIDE SEQUENCE [LARGE SCALE GENOMIC DNA]</scope>
    <source>
        <strain evidence="3 4">CBS 291.85</strain>
    </source>
</reference>
<keyword evidence="1" id="KW-0812">Transmembrane</keyword>
<sequence length="213" mass="23369">MATGVAAISQLTGETSTNALATTNLKVKSLLDTGSPDFFSKPRLIRNIKVKIALEASFAAVADILATIQLSWTFHQSRTGTHRTDTLVEKLLAYTVTRGLFVTIAQILFIIMFVVDTERLTWTAFYYILTKIYVITMLAILNSRQSLRDTIGSHVTQDPNMDFAMRSAISRHFAEGAWSSSIPENSTTSFDEHQKANGSVLGLTPNQGPPVGI</sequence>
<proteinExistence type="predicted"/>
<dbReference type="Proteomes" id="UP000559256">
    <property type="component" value="Unassembled WGS sequence"/>
</dbReference>
<dbReference type="EMBL" id="JAACJM010000075">
    <property type="protein sequence ID" value="KAF5350336.1"/>
    <property type="molecule type" value="Genomic_DNA"/>
</dbReference>
<keyword evidence="1" id="KW-0472">Membrane</keyword>
<evidence type="ECO:0000259" key="2">
    <source>
        <dbReference type="Pfam" id="PF20152"/>
    </source>
</evidence>
<feature type="transmembrane region" description="Helical" evidence="1">
    <location>
        <begin position="122"/>
        <end position="141"/>
    </location>
</feature>
<keyword evidence="4" id="KW-1185">Reference proteome</keyword>
<organism evidence="3 4">
    <name type="scientific">Tetrapyrgos nigripes</name>
    <dbReference type="NCBI Taxonomy" id="182062"/>
    <lineage>
        <taxon>Eukaryota</taxon>
        <taxon>Fungi</taxon>
        <taxon>Dikarya</taxon>
        <taxon>Basidiomycota</taxon>
        <taxon>Agaricomycotina</taxon>
        <taxon>Agaricomycetes</taxon>
        <taxon>Agaricomycetidae</taxon>
        <taxon>Agaricales</taxon>
        <taxon>Marasmiineae</taxon>
        <taxon>Marasmiaceae</taxon>
        <taxon>Tetrapyrgos</taxon>
    </lineage>
</organism>
<dbReference type="PANTHER" id="PTHR40465:SF1">
    <property type="entry name" value="DUF6534 DOMAIN-CONTAINING PROTEIN"/>
    <property type="match status" value="1"/>
</dbReference>
<keyword evidence="1" id="KW-1133">Transmembrane helix</keyword>
<evidence type="ECO:0000313" key="3">
    <source>
        <dbReference type="EMBL" id="KAF5350336.1"/>
    </source>
</evidence>
<dbReference type="OrthoDB" id="2864380at2759"/>
<feature type="transmembrane region" description="Helical" evidence="1">
    <location>
        <begin position="92"/>
        <end position="115"/>
    </location>
</feature>
<dbReference type="AlphaFoldDB" id="A0A8H5FV64"/>
<dbReference type="Pfam" id="PF20152">
    <property type="entry name" value="DUF6534"/>
    <property type="match status" value="1"/>
</dbReference>
<protein>
    <recommendedName>
        <fullName evidence="2">DUF6534 domain-containing protein</fullName>
    </recommendedName>
</protein>
<feature type="domain" description="DUF6534" evidence="2">
    <location>
        <begin position="59"/>
        <end position="146"/>
    </location>
</feature>
<evidence type="ECO:0000256" key="1">
    <source>
        <dbReference type="SAM" id="Phobius"/>
    </source>
</evidence>
<comment type="caution">
    <text evidence="3">The sequence shown here is derived from an EMBL/GenBank/DDBJ whole genome shotgun (WGS) entry which is preliminary data.</text>
</comment>
<name>A0A8H5FV64_9AGAR</name>
<accession>A0A8H5FV64</accession>
<gene>
    <name evidence="3" type="ORF">D9758_012791</name>
</gene>
<dbReference type="PANTHER" id="PTHR40465">
    <property type="entry name" value="CHROMOSOME 1, WHOLE GENOME SHOTGUN SEQUENCE"/>
    <property type="match status" value="1"/>
</dbReference>